<keyword evidence="4 7" id="KW-0479">Metal-binding</keyword>
<dbReference type="InterPro" id="IPR050793">
    <property type="entry name" value="CMP-NeuNAc_synthase"/>
</dbReference>
<evidence type="ECO:0000256" key="1">
    <source>
        <dbReference type="ARBA" id="ARBA00001946"/>
    </source>
</evidence>
<evidence type="ECO:0000313" key="9">
    <source>
        <dbReference type="Proteomes" id="UP001497493"/>
    </source>
</evidence>
<protein>
    <recommendedName>
        <fullName evidence="7">3-deoxy-D-manno-octulosonate 8-phosphate phosphatase KdsC</fullName>
        <ecNumber evidence="7">3.1.3.45</ecNumber>
    </recommendedName>
    <alternativeName>
        <fullName evidence="7">KDO 8-P phosphatase</fullName>
    </alternativeName>
</protein>
<evidence type="ECO:0000256" key="4">
    <source>
        <dbReference type="ARBA" id="ARBA00022723"/>
    </source>
</evidence>
<dbReference type="Pfam" id="PF00702">
    <property type="entry name" value="Hydrolase"/>
    <property type="match status" value="1"/>
</dbReference>
<evidence type="ECO:0000256" key="3">
    <source>
        <dbReference type="ARBA" id="ARBA00011881"/>
    </source>
</evidence>
<dbReference type="EC" id="3.1.3.45" evidence="7"/>
<reference evidence="8 9" key="1">
    <citation type="submission" date="2024-04" db="EMBL/GenBank/DDBJ databases">
        <authorList>
            <person name="Cremers G."/>
        </authorList>
    </citation>
    <scope>NUCLEOTIDE SEQUENCE [LARGE SCALE GENOMIC DNA]</scope>
    <source>
        <strain evidence="8">MeCH1-AG</strain>
    </source>
</reference>
<dbReference type="Proteomes" id="UP001497493">
    <property type="component" value="Chromosome"/>
</dbReference>
<dbReference type="PANTHER" id="PTHR21485:SF3">
    <property type="entry name" value="N-ACYLNEURAMINATE CYTIDYLYLTRANSFERASE"/>
    <property type="match status" value="1"/>
</dbReference>
<dbReference type="PANTHER" id="PTHR21485">
    <property type="entry name" value="HAD SUPERFAMILY MEMBERS CMAS AND KDSC"/>
    <property type="match status" value="1"/>
</dbReference>
<dbReference type="RefSeq" id="WP_348759612.1">
    <property type="nucleotide sequence ID" value="NZ_OZ026884.1"/>
</dbReference>
<evidence type="ECO:0000256" key="5">
    <source>
        <dbReference type="ARBA" id="ARBA00022801"/>
    </source>
</evidence>
<organism evidence="8 9">
    <name type="scientific">Candidatus Methylocalor cossyra</name>
    <dbReference type="NCBI Taxonomy" id="3108543"/>
    <lineage>
        <taxon>Bacteria</taxon>
        <taxon>Pseudomonadati</taxon>
        <taxon>Pseudomonadota</taxon>
        <taxon>Gammaproteobacteria</taxon>
        <taxon>Methylococcales</taxon>
        <taxon>Methylococcaceae</taxon>
        <taxon>Candidatus Methylocalor</taxon>
    </lineage>
</organism>
<comment type="catalytic activity">
    <reaction evidence="7">
        <text>3-deoxy-alpha-D-manno-2-octulosonate-8-phosphate + H2O = 3-deoxy-alpha-D-manno-oct-2-ulosonate + phosphate</text>
        <dbReference type="Rhea" id="RHEA:11500"/>
        <dbReference type="ChEBI" id="CHEBI:15377"/>
        <dbReference type="ChEBI" id="CHEBI:43474"/>
        <dbReference type="ChEBI" id="CHEBI:85985"/>
        <dbReference type="ChEBI" id="CHEBI:85986"/>
        <dbReference type="EC" id="3.1.3.45"/>
    </reaction>
</comment>
<dbReference type="InterPro" id="IPR023214">
    <property type="entry name" value="HAD_sf"/>
</dbReference>
<evidence type="ECO:0000256" key="6">
    <source>
        <dbReference type="ARBA" id="ARBA00022842"/>
    </source>
</evidence>
<dbReference type="InterPro" id="IPR010023">
    <property type="entry name" value="KdsC_fam"/>
</dbReference>
<proteinExistence type="inferred from homology"/>
<accession>A0ABM9NHK9</accession>
<comment type="similarity">
    <text evidence="2 7">Belongs to the KdsC family.</text>
</comment>
<keyword evidence="9" id="KW-1185">Reference proteome</keyword>
<comment type="function">
    <text evidence="7">Catalyzes the hydrolysis of 3-deoxy-D-manno-octulosonate 8-phosphate (KDO 8-P) to 3-deoxy-D-manno-octulosonate (KDO) and inorganic phosphate.</text>
</comment>
<keyword evidence="5 7" id="KW-0378">Hydrolase</keyword>
<name>A0ABM9NHK9_9GAMM</name>
<comment type="subunit">
    <text evidence="3 7">Homotetramer.</text>
</comment>
<dbReference type="Gene3D" id="3.40.50.1000">
    <property type="entry name" value="HAD superfamily/HAD-like"/>
    <property type="match status" value="1"/>
</dbReference>
<evidence type="ECO:0000256" key="7">
    <source>
        <dbReference type="PIRNR" id="PIRNR006118"/>
    </source>
</evidence>
<dbReference type="SUPFAM" id="SSF56784">
    <property type="entry name" value="HAD-like"/>
    <property type="match status" value="1"/>
</dbReference>
<evidence type="ECO:0000256" key="2">
    <source>
        <dbReference type="ARBA" id="ARBA00005893"/>
    </source>
</evidence>
<sequence length="173" mass="18559">MSAARLPPDFVQRARHLKLVLTDCDGVLTDGGVYYSDQGEAYKRFNIRDGMGVERLRDLAGIRTGIVTGEHSRSVVKRAEKLGILECHLGCKDKARTVLAILERLKLSSAEAAYLGDDVNDLPAFGVVGLTACPSDALEQVRAAADVVLVRAGGQGAFREFAELVLSARCGAE</sequence>
<dbReference type="SFLD" id="SFLDG01136">
    <property type="entry name" value="C1.6:_Phosphoserine_Phosphatas"/>
    <property type="match status" value="1"/>
</dbReference>
<dbReference type="PRINTS" id="PR00119">
    <property type="entry name" value="CATATPASE"/>
</dbReference>
<dbReference type="SFLD" id="SFLDS00003">
    <property type="entry name" value="Haloacid_Dehalogenase"/>
    <property type="match status" value="1"/>
</dbReference>
<evidence type="ECO:0000313" key="8">
    <source>
        <dbReference type="EMBL" id="CAL1240103.1"/>
    </source>
</evidence>
<dbReference type="GO" id="GO:0019143">
    <property type="term" value="F:3-deoxy-manno-octulosonate-8-phosphatase activity"/>
    <property type="evidence" value="ECO:0007669"/>
    <property type="project" value="UniProtKB-EC"/>
</dbReference>
<dbReference type="EMBL" id="OZ026884">
    <property type="protein sequence ID" value="CAL1240103.1"/>
    <property type="molecule type" value="Genomic_DNA"/>
</dbReference>
<dbReference type="InterPro" id="IPR036412">
    <property type="entry name" value="HAD-like_sf"/>
</dbReference>
<dbReference type="SFLD" id="SFLDG01138">
    <property type="entry name" value="C1.6.2:_Deoxy-d-mannose-octulo"/>
    <property type="match status" value="1"/>
</dbReference>
<gene>
    <name evidence="8" type="ORF">MECH1_V1_1327</name>
</gene>
<dbReference type="NCBIfam" id="TIGR01670">
    <property type="entry name" value="KdsC-phosphatas"/>
    <property type="match status" value="1"/>
</dbReference>
<dbReference type="PIRSF" id="PIRSF006118">
    <property type="entry name" value="KDO8-P_Ptase"/>
    <property type="match status" value="1"/>
</dbReference>
<keyword evidence="7" id="KW-0448">Lipopolysaccharide biosynthesis</keyword>
<comment type="cofactor">
    <cofactor evidence="1 7">
        <name>Mg(2+)</name>
        <dbReference type="ChEBI" id="CHEBI:18420"/>
    </cofactor>
</comment>
<keyword evidence="6 7" id="KW-0460">Magnesium</keyword>